<evidence type="ECO:0000256" key="1">
    <source>
        <dbReference type="SAM" id="SignalP"/>
    </source>
</evidence>
<dbReference type="PROSITE" id="PS51257">
    <property type="entry name" value="PROKAR_LIPOPROTEIN"/>
    <property type="match status" value="1"/>
</dbReference>
<organism evidence="2">
    <name type="scientific">Rhipicephalus zambeziensis</name>
    <dbReference type="NCBI Taxonomy" id="60191"/>
    <lineage>
        <taxon>Eukaryota</taxon>
        <taxon>Metazoa</taxon>
        <taxon>Ecdysozoa</taxon>
        <taxon>Arthropoda</taxon>
        <taxon>Chelicerata</taxon>
        <taxon>Arachnida</taxon>
        <taxon>Acari</taxon>
        <taxon>Parasitiformes</taxon>
        <taxon>Ixodida</taxon>
        <taxon>Ixodoidea</taxon>
        <taxon>Ixodidae</taxon>
        <taxon>Rhipicephalinae</taxon>
        <taxon>Rhipicephalus</taxon>
        <taxon>Rhipicephalus</taxon>
    </lineage>
</organism>
<feature type="signal peptide" evidence="1">
    <location>
        <begin position="1"/>
        <end position="19"/>
    </location>
</feature>
<accession>A0A224YH67</accession>
<feature type="chain" id="PRO_5012985428" description="Secreted protein" evidence="1">
    <location>
        <begin position="20"/>
        <end position="88"/>
    </location>
</feature>
<reference evidence="2" key="1">
    <citation type="journal article" date="2017" name="Parasit. Vectors">
        <title>Sialotranscriptomics of Rhipicephalus zambeziensis reveals intricate expression profiles of secretory proteins and suggests tight temporal transcriptional regulation during blood-feeding.</title>
        <authorList>
            <person name="de Castro M.H."/>
            <person name="de Klerk D."/>
            <person name="Pienaar R."/>
            <person name="Rees D.J.G."/>
            <person name="Mans B.J."/>
        </authorList>
    </citation>
    <scope>NUCLEOTIDE SEQUENCE</scope>
    <source>
        <tissue evidence="2">Salivary glands</tissue>
    </source>
</reference>
<evidence type="ECO:0008006" key="3">
    <source>
        <dbReference type="Google" id="ProtNLM"/>
    </source>
</evidence>
<evidence type="ECO:0000313" key="2">
    <source>
        <dbReference type="EMBL" id="MAA13304.1"/>
    </source>
</evidence>
<sequence length="88" mass="9857">MSFKVILALLCTVYSCVRAAPTNLYLHIYGKIFQKLFVRWLQLPLLGAYIVISLHRLFASHCGAGGISDLFHLSRNFSCSLSWHASAV</sequence>
<dbReference type="AlphaFoldDB" id="A0A224YH67"/>
<proteinExistence type="predicted"/>
<protein>
    <recommendedName>
        <fullName evidence="3">Secreted protein</fullName>
    </recommendedName>
</protein>
<keyword evidence="1" id="KW-0732">Signal</keyword>
<name>A0A224YH67_9ACAR</name>
<dbReference type="EMBL" id="GFPF01002158">
    <property type="protein sequence ID" value="MAA13304.1"/>
    <property type="molecule type" value="Transcribed_RNA"/>
</dbReference>